<name>A0A3P7JYC8_STRVU</name>
<sequence length="61" mass="6640">MLRQNADVVIGPPCPEAGLIMAHLSNVYKKAWLGWGYVNDPEFSLGDKYPFISTLAASANT</sequence>
<dbReference type="AlphaFoldDB" id="A0A3P7JYC8"/>
<protein>
    <recommendedName>
        <fullName evidence="5">Receptor ligand binding region domain-containing protein</fullName>
    </recommendedName>
</protein>
<evidence type="ECO:0000256" key="4">
    <source>
        <dbReference type="ARBA" id="ARBA00023136"/>
    </source>
</evidence>
<keyword evidence="4" id="KW-0472">Membrane</keyword>
<reference evidence="6 7" key="1">
    <citation type="submission" date="2018-11" db="EMBL/GenBank/DDBJ databases">
        <authorList>
            <consortium name="Pathogen Informatics"/>
        </authorList>
    </citation>
    <scope>NUCLEOTIDE SEQUENCE [LARGE SCALE GENOMIC DNA]</scope>
</reference>
<dbReference type="OrthoDB" id="5854536at2759"/>
<gene>
    <name evidence="6" type="ORF">SVUK_LOCUS19917</name>
</gene>
<evidence type="ECO:0000256" key="1">
    <source>
        <dbReference type="ARBA" id="ARBA00004370"/>
    </source>
</evidence>
<keyword evidence="7" id="KW-1185">Reference proteome</keyword>
<feature type="domain" description="Receptor ligand binding region" evidence="5">
    <location>
        <begin position="3"/>
        <end position="58"/>
    </location>
</feature>
<evidence type="ECO:0000256" key="2">
    <source>
        <dbReference type="ARBA" id="ARBA00022692"/>
    </source>
</evidence>
<dbReference type="Pfam" id="PF01094">
    <property type="entry name" value="ANF_receptor"/>
    <property type="match status" value="1"/>
</dbReference>
<evidence type="ECO:0000259" key="5">
    <source>
        <dbReference type="Pfam" id="PF01094"/>
    </source>
</evidence>
<comment type="subcellular location">
    <subcellularLocation>
        <location evidence="1">Membrane</location>
    </subcellularLocation>
</comment>
<dbReference type="SUPFAM" id="SSF53822">
    <property type="entry name" value="Periplasmic binding protein-like I"/>
    <property type="match status" value="1"/>
</dbReference>
<dbReference type="EMBL" id="UYYB01134431">
    <property type="protein sequence ID" value="VDM84919.1"/>
    <property type="molecule type" value="Genomic_DNA"/>
</dbReference>
<evidence type="ECO:0000313" key="6">
    <source>
        <dbReference type="EMBL" id="VDM84919.1"/>
    </source>
</evidence>
<evidence type="ECO:0000313" key="7">
    <source>
        <dbReference type="Proteomes" id="UP000270094"/>
    </source>
</evidence>
<keyword evidence="2" id="KW-0812">Transmembrane</keyword>
<keyword evidence="3" id="KW-1133">Transmembrane helix</keyword>
<dbReference type="InterPro" id="IPR001828">
    <property type="entry name" value="ANF_lig-bd_rcpt"/>
</dbReference>
<organism evidence="6 7">
    <name type="scientific">Strongylus vulgaris</name>
    <name type="common">Blood worm</name>
    <dbReference type="NCBI Taxonomy" id="40348"/>
    <lineage>
        <taxon>Eukaryota</taxon>
        <taxon>Metazoa</taxon>
        <taxon>Ecdysozoa</taxon>
        <taxon>Nematoda</taxon>
        <taxon>Chromadorea</taxon>
        <taxon>Rhabditida</taxon>
        <taxon>Rhabditina</taxon>
        <taxon>Rhabditomorpha</taxon>
        <taxon>Strongyloidea</taxon>
        <taxon>Strongylidae</taxon>
        <taxon>Strongylus</taxon>
    </lineage>
</organism>
<accession>A0A3P7JYC8</accession>
<evidence type="ECO:0000256" key="3">
    <source>
        <dbReference type="ARBA" id="ARBA00022989"/>
    </source>
</evidence>
<dbReference type="GO" id="GO:0016020">
    <property type="term" value="C:membrane"/>
    <property type="evidence" value="ECO:0007669"/>
    <property type="project" value="UniProtKB-SubCell"/>
</dbReference>
<proteinExistence type="predicted"/>
<dbReference type="InterPro" id="IPR028082">
    <property type="entry name" value="Peripla_BP_I"/>
</dbReference>
<dbReference type="Proteomes" id="UP000270094">
    <property type="component" value="Unassembled WGS sequence"/>
</dbReference>